<protein>
    <recommendedName>
        <fullName evidence="3">Beta-barrel porin 2</fullName>
    </recommendedName>
</protein>
<reference evidence="1 2" key="1">
    <citation type="submission" date="2017-06" db="EMBL/GenBank/DDBJ databases">
        <authorList>
            <person name="Kim H.J."/>
            <person name="Triplett B.A."/>
        </authorList>
    </citation>
    <scope>NUCLEOTIDE SEQUENCE [LARGE SCALE GENOMIC DNA]</scope>
    <source>
        <strain evidence="1 2">DSM 13116</strain>
    </source>
</reference>
<organism evidence="1 2">
    <name type="scientific">Humidesulfovibrio mexicanus</name>
    <dbReference type="NCBI Taxonomy" id="147047"/>
    <lineage>
        <taxon>Bacteria</taxon>
        <taxon>Pseudomonadati</taxon>
        <taxon>Thermodesulfobacteriota</taxon>
        <taxon>Desulfovibrionia</taxon>
        <taxon>Desulfovibrionales</taxon>
        <taxon>Desulfovibrionaceae</taxon>
        <taxon>Humidesulfovibrio</taxon>
    </lineage>
</organism>
<proteinExistence type="predicted"/>
<dbReference type="EMBL" id="FZOC01000001">
    <property type="protein sequence ID" value="SNR67091.1"/>
    <property type="molecule type" value="Genomic_DNA"/>
</dbReference>
<dbReference type="AlphaFoldDB" id="A0A238Y8J9"/>
<sequence>MKRLGHAIWAAARVTPVLLVLALWPADARCENPSLAAVSAESSLGEAPPPAPGVLDLVELHGFVEERVGARLQRNPQERRSSISETRVQGEAAVYGDHAQFKLKGDVWYDGVTDRVEGDLREAWASLRVSERLDVKAGRQVLSWGTGDLVFLNDLFAKDWVAFYTGRDSEYLKAPTDGVKVSAYSDAGNLDLAYAPLFTPDRFVTGERLSYWNDATGSLGGNASRMDSRAPNRAFDDGETAARLHGTWGAAELALYGYWGFWKTPSGQDTAGRQIFPRLNVYGGSLRGPFGPGILNLETAWYQSTQDESGRDPAVANSELRTLVGYAWELARELNASVQYYVEQMLDYGRYRESLSSGRPRDEFRHVLTVQLTQLLLGQDLELSLQACWSPSDHDAYLRPKARYRFTDRLSVEAGANLFSGDNSWTSFGQHKKDSNIYTGLRYSF</sequence>
<keyword evidence="2" id="KW-1185">Reference proteome</keyword>
<name>A0A238Y8J9_9BACT</name>
<evidence type="ECO:0000313" key="2">
    <source>
        <dbReference type="Proteomes" id="UP000198324"/>
    </source>
</evidence>
<evidence type="ECO:0000313" key="1">
    <source>
        <dbReference type="EMBL" id="SNR67091.1"/>
    </source>
</evidence>
<gene>
    <name evidence="1" type="ORF">SAMN04488503_0759</name>
</gene>
<dbReference type="OrthoDB" id="9801336at2"/>
<accession>A0A238Y8J9</accession>
<dbReference type="Proteomes" id="UP000198324">
    <property type="component" value="Unassembled WGS sequence"/>
</dbReference>
<evidence type="ECO:0008006" key="3">
    <source>
        <dbReference type="Google" id="ProtNLM"/>
    </source>
</evidence>
<dbReference type="RefSeq" id="WP_089271841.1">
    <property type="nucleotide sequence ID" value="NZ_FZOC01000001.1"/>
</dbReference>